<organism evidence="2 3">
    <name type="scientific">Xanthomonas nasturtii</name>
    <dbReference type="NCBI Taxonomy" id="1843581"/>
    <lineage>
        <taxon>Bacteria</taxon>
        <taxon>Pseudomonadati</taxon>
        <taxon>Pseudomonadota</taxon>
        <taxon>Gammaproteobacteria</taxon>
        <taxon>Lysobacterales</taxon>
        <taxon>Lysobacteraceae</taxon>
        <taxon>Xanthomonas</taxon>
    </lineage>
</organism>
<accession>A0ABT0LN28</accession>
<evidence type="ECO:0000313" key="2">
    <source>
        <dbReference type="EMBL" id="MCL1550532.1"/>
    </source>
</evidence>
<gene>
    <name evidence="2" type="ORF">M3O51_04145</name>
</gene>
<evidence type="ECO:0000256" key="1">
    <source>
        <dbReference type="SAM" id="MobiDB-lite"/>
    </source>
</evidence>
<proteinExistence type="predicted"/>
<dbReference type="RefSeq" id="WP_249045929.1">
    <property type="nucleotide sequence ID" value="NZ_JAMBDW010000024.1"/>
</dbReference>
<sequence>MLRARSARLLRSLAILAALLLVLSPVLSHLSRSQRHNQAPGLATTAPVSARVQPSGAAAGLPFAHSANAGGDASTERGSDHSAPADEGTASTCEACQPAERVLLLLLVAALILLPAMRSSVRGRPALAGLSASSQREAHPPRGPPLAAIG</sequence>
<dbReference type="Proteomes" id="UP001167357">
    <property type="component" value="Unassembled WGS sequence"/>
</dbReference>
<protein>
    <recommendedName>
        <fullName evidence="4">DUF2946 domain-containing protein</fullName>
    </recommendedName>
</protein>
<feature type="region of interest" description="Disordered" evidence="1">
    <location>
        <begin position="54"/>
        <end position="90"/>
    </location>
</feature>
<evidence type="ECO:0000313" key="3">
    <source>
        <dbReference type="Proteomes" id="UP001167357"/>
    </source>
</evidence>
<dbReference type="EMBL" id="JAMBED010000005">
    <property type="protein sequence ID" value="MCL1550532.1"/>
    <property type="molecule type" value="Genomic_DNA"/>
</dbReference>
<feature type="compositionally biased region" description="Basic and acidic residues" evidence="1">
    <location>
        <begin position="74"/>
        <end position="84"/>
    </location>
</feature>
<keyword evidence="3" id="KW-1185">Reference proteome</keyword>
<name>A0ABT0LN28_9XANT</name>
<reference evidence="2" key="1">
    <citation type="submission" date="2022-04" db="EMBL/GenBank/DDBJ databases">
        <title>Genomic comparison of 19 strains of Xanthomonas nasturtii, a newly emerging watercress pathogen.</title>
        <authorList>
            <person name="Harrison J."/>
            <person name="Greer S."/>
            <person name="Hussain R."/>
            <person name="Lascelles D."/>
            <person name="Roberts M."/>
            <person name="Carter B."/>
            <person name="Bryning A."/>
            <person name="Carroll S."/>
            <person name="Aspin A."/>
            <person name="Cruz L."/>
            <person name="Cruz J."/>
            <person name="Grant M."/>
            <person name="Vicente J."/>
            <person name="Studholme D.J."/>
        </authorList>
    </citation>
    <scope>NUCLEOTIDE SEQUENCE</scope>
    <source>
        <strain evidence="2">10016B</strain>
    </source>
</reference>
<comment type="caution">
    <text evidence="2">The sequence shown here is derived from an EMBL/GenBank/DDBJ whole genome shotgun (WGS) entry which is preliminary data.</text>
</comment>
<feature type="region of interest" description="Disordered" evidence="1">
    <location>
        <begin position="129"/>
        <end position="150"/>
    </location>
</feature>
<evidence type="ECO:0008006" key="4">
    <source>
        <dbReference type="Google" id="ProtNLM"/>
    </source>
</evidence>